<protein>
    <submittedName>
        <fullName evidence="1">Uncharacterized protein</fullName>
    </submittedName>
</protein>
<gene>
    <name evidence="1" type="ORF">LCGC14_0952130</name>
</gene>
<reference evidence="1" key="1">
    <citation type="journal article" date="2015" name="Nature">
        <title>Complex archaea that bridge the gap between prokaryotes and eukaryotes.</title>
        <authorList>
            <person name="Spang A."/>
            <person name="Saw J.H."/>
            <person name="Jorgensen S.L."/>
            <person name="Zaremba-Niedzwiedzka K."/>
            <person name="Martijn J."/>
            <person name="Lind A.E."/>
            <person name="van Eijk R."/>
            <person name="Schleper C."/>
            <person name="Guy L."/>
            <person name="Ettema T.J."/>
        </authorList>
    </citation>
    <scope>NUCLEOTIDE SEQUENCE</scope>
</reference>
<accession>A0A0F9NLQ3</accession>
<proteinExistence type="predicted"/>
<comment type="caution">
    <text evidence="1">The sequence shown here is derived from an EMBL/GenBank/DDBJ whole genome shotgun (WGS) entry which is preliminary data.</text>
</comment>
<dbReference type="AlphaFoldDB" id="A0A0F9NLQ3"/>
<name>A0A0F9NLQ3_9ZZZZ</name>
<evidence type="ECO:0000313" key="1">
    <source>
        <dbReference type="EMBL" id="KKN18809.1"/>
    </source>
</evidence>
<sequence>MVLNKSSKAVWQYQAAVGTSIITAVNSPTFEFGEHNAESGKWNIPFVQNPTEPHWVYDSGTPTLTNLERNFPTWKHVFLPVTAQCYAWMQGKPENATPLVNISTLMPEMTYPLTIRIEELGGTHPDNTQAVDCYCIGLTSNAERGKSLLVEAEFAFGDLEDINDNPNLTTPPLAAGLMTGAFNGNPILEWNSISIPGVEKAVWMESKEHEVVSSGGGATKITHTYKTKPVRIMLWGGIQVDDLWDDYKARTTRNMTIQVKKFDNTSYITATFTNCRITSFERIGARYEGKYASIITLEAEKVTYVNDWFTEGGITFETHWKAAI</sequence>
<dbReference type="EMBL" id="LAZR01003393">
    <property type="protein sequence ID" value="KKN18809.1"/>
    <property type="molecule type" value="Genomic_DNA"/>
</dbReference>
<organism evidence="1">
    <name type="scientific">marine sediment metagenome</name>
    <dbReference type="NCBI Taxonomy" id="412755"/>
    <lineage>
        <taxon>unclassified sequences</taxon>
        <taxon>metagenomes</taxon>
        <taxon>ecological metagenomes</taxon>
    </lineage>
</organism>